<gene>
    <name evidence="1" type="ORF">E1301_Tti023529</name>
</gene>
<evidence type="ECO:0000313" key="2">
    <source>
        <dbReference type="Proteomes" id="UP000324632"/>
    </source>
</evidence>
<proteinExistence type="predicted"/>
<accession>A0A5A9NY92</accession>
<comment type="caution">
    <text evidence="1">The sequence shown here is derived from an EMBL/GenBank/DDBJ whole genome shotgun (WGS) entry which is preliminary data.</text>
</comment>
<keyword evidence="2" id="KW-1185">Reference proteome</keyword>
<reference evidence="1 2" key="1">
    <citation type="journal article" date="2019" name="Mol. Ecol. Resour.">
        <title>Chromosome-level genome assembly of Triplophysa tibetana, a fish adapted to the harsh high-altitude environment of the Tibetan Plateau.</title>
        <authorList>
            <person name="Yang X."/>
            <person name="Liu H."/>
            <person name="Ma Z."/>
            <person name="Zou Y."/>
            <person name="Zou M."/>
            <person name="Mao Y."/>
            <person name="Li X."/>
            <person name="Wang H."/>
            <person name="Chen T."/>
            <person name="Wang W."/>
            <person name="Yang R."/>
        </authorList>
    </citation>
    <scope>NUCLEOTIDE SEQUENCE [LARGE SCALE GENOMIC DNA]</scope>
    <source>
        <strain evidence="1">TTIB1903HZAU</strain>
        <tissue evidence="1">Muscle</tissue>
    </source>
</reference>
<dbReference type="Proteomes" id="UP000324632">
    <property type="component" value="Chromosome 12"/>
</dbReference>
<evidence type="ECO:0000313" key="1">
    <source>
        <dbReference type="EMBL" id="KAA0713781.1"/>
    </source>
</evidence>
<sequence>MEPMCALQLIHALFSGQLICSIMYSKPTDFKLYRDAYMFLLCLVATEEEMAQHNFIDLTCVKPFNQLLLPAVISPEQEMPKQMLRPLRSPPQLPKLIRSSICTHSCVFHVDVSRVRQLVCVPLSVLSIVLSNALVSFFERQAGKFWGLHRSPDTTGMLTEQVLRMGMVFDPPGYPE</sequence>
<protein>
    <submittedName>
        <fullName evidence="1">Putative cation-transporting ATPase 13A3</fullName>
    </submittedName>
</protein>
<dbReference type="EMBL" id="SOYY01000012">
    <property type="protein sequence ID" value="KAA0713781.1"/>
    <property type="molecule type" value="Genomic_DNA"/>
</dbReference>
<organism evidence="1 2">
    <name type="scientific">Triplophysa tibetana</name>
    <dbReference type="NCBI Taxonomy" id="1572043"/>
    <lineage>
        <taxon>Eukaryota</taxon>
        <taxon>Metazoa</taxon>
        <taxon>Chordata</taxon>
        <taxon>Craniata</taxon>
        <taxon>Vertebrata</taxon>
        <taxon>Euteleostomi</taxon>
        <taxon>Actinopterygii</taxon>
        <taxon>Neopterygii</taxon>
        <taxon>Teleostei</taxon>
        <taxon>Ostariophysi</taxon>
        <taxon>Cypriniformes</taxon>
        <taxon>Nemacheilidae</taxon>
        <taxon>Triplophysa</taxon>
    </lineage>
</organism>
<dbReference type="AlphaFoldDB" id="A0A5A9NY92"/>
<name>A0A5A9NY92_9TELE</name>